<evidence type="ECO:0000256" key="2">
    <source>
        <dbReference type="ARBA" id="ARBA00023002"/>
    </source>
</evidence>
<dbReference type="Proteomes" id="UP000001554">
    <property type="component" value="Chromosome 19"/>
</dbReference>
<dbReference type="OMA" id="GRCKMEC"/>
<comment type="catalytic activity">
    <reaction evidence="9">
        <text>(1R,2R)-1,2-dihydrobenzene-1,2-diol + NADP(+) = catechol + NADPH + H(+)</text>
        <dbReference type="Rhea" id="RHEA:16729"/>
        <dbReference type="ChEBI" id="CHEBI:10702"/>
        <dbReference type="ChEBI" id="CHEBI:15378"/>
        <dbReference type="ChEBI" id="CHEBI:18135"/>
        <dbReference type="ChEBI" id="CHEBI:57783"/>
        <dbReference type="ChEBI" id="CHEBI:58349"/>
        <dbReference type="EC" id="1.3.1.20"/>
    </reaction>
</comment>
<evidence type="ECO:0000259" key="11">
    <source>
        <dbReference type="Pfam" id="PF01408"/>
    </source>
</evidence>
<dbReference type="Pfam" id="PF22725">
    <property type="entry name" value="GFO_IDH_MocA_C3"/>
    <property type="match status" value="2"/>
</dbReference>
<comment type="catalytic activity">
    <reaction evidence="10">
        <text>D-xylose + NADP(+) = D-xylono-1,5-lactone + NADPH + H(+)</text>
        <dbReference type="Rhea" id="RHEA:22000"/>
        <dbReference type="ChEBI" id="CHEBI:15378"/>
        <dbReference type="ChEBI" id="CHEBI:15867"/>
        <dbReference type="ChEBI" id="CHEBI:53455"/>
        <dbReference type="ChEBI" id="CHEBI:57783"/>
        <dbReference type="ChEBI" id="CHEBI:58349"/>
        <dbReference type="EC" id="1.1.1.179"/>
    </reaction>
</comment>
<evidence type="ECO:0000313" key="13">
    <source>
        <dbReference type="Proteomes" id="UP000001554"/>
    </source>
</evidence>
<evidence type="ECO:0000256" key="7">
    <source>
        <dbReference type="ARBA" id="ARBA00042988"/>
    </source>
</evidence>
<evidence type="ECO:0000256" key="9">
    <source>
        <dbReference type="ARBA" id="ARBA00047423"/>
    </source>
</evidence>
<evidence type="ECO:0000256" key="8">
    <source>
        <dbReference type="ARBA" id="ARBA00043025"/>
    </source>
</evidence>
<accession>A0A9J7KHJ2</accession>
<keyword evidence="2" id="KW-0560">Oxidoreductase</keyword>
<dbReference type="InterPro" id="IPR055170">
    <property type="entry name" value="GFO_IDH_MocA-like_dom"/>
</dbReference>
<dbReference type="SUPFAM" id="SSF51735">
    <property type="entry name" value="NAD(P)-binding Rossmann-fold domains"/>
    <property type="match status" value="2"/>
</dbReference>
<keyword evidence="13" id="KW-1185">Reference proteome</keyword>
<reference evidence="14" key="2">
    <citation type="submission" date="2025-08" db="UniProtKB">
        <authorList>
            <consortium name="RefSeq"/>
        </authorList>
    </citation>
    <scope>IDENTIFICATION</scope>
    <source>
        <strain evidence="14">S238N-H82</strain>
        <tissue evidence="14">Testes</tissue>
    </source>
</reference>
<feature type="domain" description="GFO/IDH/MocA-like oxidoreductase" evidence="12">
    <location>
        <begin position="187"/>
        <end position="302"/>
    </location>
</feature>
<evidence type="ECO:0000256" key="1">
    <source>
        <dbReference type="ARBA" id="ARBA00010928"/>
    </source>
</evidence>
<dbReference type="Pfam" id="PF01408">
    <property type="entry name" value="GFO_IDH_MocA"/>
    <property type="match status" value="2"/>
</dbReference>
<evidence type="ECO:0000256" key="4">
    <source>
        <dbReference type="ARBA" id="ARBA00038984"/>
    </source>
</evidence>
<protein>
    <recommendedName>
        <fullName evidence="5">Trans-1,2-dihydrobenzene-1,2-diol dehydrogenase</fullName>
        <ecNumber evidence="4">1.1.1.179</ecNumber>
        <ecNumber evidence="3">1.3.1.20</ecNumber>
    </recommendedName>
    <alternativeName>
        <fullName evidence="8">D-xylose 1-dehydrogenase</fullName>
    </alternativeName>
    <alternativeName>
        <fullName evidence="7">D-xylose-NADP dehydrogenase</fullName>
    </alternativeName>
    <alternativeName>
        <fullName evidence="6">Dimeric dihydrodiol dehydrogenase</fullName>
    </alternativeName>
</protein>
<organism evidence="13 14">
    <name type="scientific">Branchiostoma floridae</name>
    <name type="common">Florida lancelet</name>
    <name type="synonym">Amphioxus</name>
    <dbReference type="NCBI Taxonomy" id="7739"/>
    <lineage>
        <taxon>Eukaryota</taxon>
        <taxon>Metazoa</taxon>
        <taxon>Chordata</taxon>
        <taxon>Cephalochordata</taxon>
        <taxon>Leptocardii</taxon>
        <taxon>Amphioxiformes</taxon>
        <taxon>Branchiostomatidae</taxon>
        <taxon>Branchiostoma</taxon>
    </lineage>
</organism>
<comment type="similarity">
    <text evidence="1">Belongs to the Gfo/Idh/MocA family.</text>
</comment>
<name>A0A9J7KHJ2_BRAFL</name>
<dbReference type="OrthoDB" id="2129491at2759"/>
<evidence type="ECO:0000259" key="12">
    <source>
        <dbReference type="Pfam" id="PF22725"/>
    </source>
</evidence>
<feature type="domain" description="GFO/IDH/MocA-like oxidoreductase" evidence="12">
    <location>
        <begin position="545"/>
        <end position="664"/>
    </location>
</feature>
<dbReference type="InterPro" id="IPR000683">
    <property type="entry name" value="Gfo/Idh/MocA-like_OxRdtase_N"/>
</dbReference>
<dbReference type="GeneID" id="118407083"/>
<dbReference type="PANTHER" id="PTHR22604:SF105">
    <property type="entry name" value="TRANS-1,2-DIHYDROBENZENE-1,2-DIOL DEHYDROGENASE"/>
    <property type="match status" value="1"/>
</dbReference>
<evidence type="ECO:0000256" key="5">
    <source>
        <dbReference type="ARBA" id="ARBA00040603"/>
    </source>
</evidence>
<feature type="domain" description="Gfo/Idh/MocA-like oxidoreductase N-terminal" evidence="11">
    <location>
        <begin position="417"/>
        <end position="534"/>
    </location>
</feature>
<evidence type="ECO:0000313" key="14">
    <source>
        <dbReference type="RefSeq" id="XP_035663394.1"/>
    </source>
</evidence>
<sequence>MAPTRWGFVSTGRICNDFKVALDTLPREEHQVVAVASRSLETAQKFAQTHNIPAAYGSYAELAAQEDIDVVYIGAIHPQHAPVTTMMLQAGKPVLCEKPMSVNSREARQMIGLAKEKNLFFMEAIWSRHFPSYRKVREMIGSGVVGVVKMVTACFGKVVPKAGLERSVFFLSFCLIKAIKSRFFPAYKKVRETIDSGLVGEVVLVSVCFGKNLPTAGYKQERSIAGGGLLLLGIYPIQFATMVFGGEEPEDITVSGNLTDGGVDETVTIVLKYSHNRMATLVCSTAANFANEAYVYGTEGSVKIPFFWCPTEVIAPDGTHEFPLPPPGKTLNFENSTGMRFEAMEVRRCLQEGLIESPLMSHAMSLQITGILDQARKLRYYVFSRTRETNNLHRRSGKERHMYRVTQVAARMMAPTRWGFVSAGKICNDFKVALDTLPKDEHQVVAVAARSLESAQKFAKTHDIPRAYGSYAELAAQEDIDVVYIGNIHSQHAPVTTMMLQAGKPVLCEKPMSVNSREARQMIGLAKEKNLFIMEAVWSRYFPAYKKIRDIIDSGAVGEVKVVTACFGFKVGDVPRLRESSQAGATLLDLGTWGSGDLLQFAAMVFEGEEPQDITTSGHLSDGGDDQTVTVVLKYSGNRMATLLCCLSANMANEAYVYGTKAYLKIPNFWCPTEVIAPDGTHQFPLPPPEKPLNFVNSTGMRFEAMEVRRCLQEGLIESPLMTHAMSLQIAGILDQARKVVGVVYDQDKE</sequence>
<dbReference type="Gene3D" id="3.30.360.10">
    <property type="entry name" value="Dihydrodipicolinate Reductase, domain 2"/>
    <property type="match status" value="3"/>
</dbReference>
<dbReference type="SUPFAM" id="SSF55347">
    <property type="entry name" value="Glyceraldehyde-3-phosphate dehydrogenase-like, C-terminal domain"/>
    <property type="match status" value="2"/>
</dbReference>
<feature type="domain" description="Gfo/Idh/MocA-like oxidoreductase N-terminal" evidence="11">
    <location>
        <begin position="5"/>
        <end position="122"/>
    </location>
</feature>
<dbReference type="GO" id="GO:0047837">
    <property type="term" value="F:D-xylose 1-dehydrogenase (NADP+) activity"/>
    <property type="evidence" value="ECO:0007669"/>
    <property type="project" value="UniProtKB-EC"/>
</dbReference>
<reference evidence="13" key="1">
    <citation type="journal article" date="2020" name="Nat. Ecol. Evol.">
        <title>Deeply conserved synteny resolves early events in vertebrate evolution.</title>
        <authorList>
            <person name="Simakov O."/>
            <person name="Marletaz F."/>
            <person name="Yue J.X."/>
            <person name="O'Connell B."/>
            <person name="Jenkins J."/>
            <person name="Brandt A."/>
            <person name="Calef R."/>
            <person name="Tung C.H."/>
            <person name="Huang T.K."/>
            <person name="Schmutz J."/>
            <person name="Satoh N."/>
            <person name="Yu J.K."/>
            <person name="Putnam N.H."/>
            <person name="Green R.E."/>
            <person name="Rokhsar D.S."/>
        </authorList>
    </citation>
    <scope>NUCLEOTIDE SEQUENCE [LARGE SCALE GENOMIC DNA]</scope>
    <source>
        <strain evidence="13">S238N-H82</strain>
    </source>
</reference>
<dbReference type="EC" id="1.1.1.179" evidence="4"/>
<dbReference type="RefSeq" id="XP_035663394.1">
    <property type="nucleotide sequence ID" value="XM_035807501.1"/>
</dbReference>
<dbReference type="InterPro" id="IPR036291">
    <property type="entry name" value="NAD(P)-bd_dom_sf"/>
</dbReference>
<dbReference type="EC" id="1.3.1.20" evidence="3"/>
<dbReference type="AlphaFoldDB" id="A0A9J7KHJ2"/>
<evidence type="ECO:0000256" key="3">
    <source>
        <dbReference type="ARBA" id="ARBA00038853"/>
    </source>
</evidence>
<evidence type="ECO:0000256" key="10">
    <source>
        <dbReference type="ARBA" id="ARBA00049233"/>
    </source>
</evidence>
<dbReference type="Gene3D" id="3.40.50.720">
    <property type="entry name" value="NAD(P)-binding Rossmann-like Domain"/>
    <property type="match status" value="2"/>
</dbReference>
<evidence type="ECO:0000256" key="6">
    <source>
        <dbReference type="ARBA" id="ARBA00042926"/>
    </source>
</evidence>
<proteinExistence type="inferred from homology"/>
<dbReference type="GO" id="GO:0000166">
    <property type="term" value="F:nucleotide binding"/>
    <property type="evidence" value="ECO:0007669"/>
    <property type="project" value="InterPro"/>
</dbReference>
<gene>
    <name evidence="14" type="primary">LOC118407083</name>
</gene>
<dbReference type="PANTHER" id="PTHR22604">
    <property type="entry name" value="OXIDOREDUCTASES"/>
    <property type="match status" value="1"/>
</dbReference>
<dbReference type="KEGG" id="bfo:118407083"/>
<dbReference type="InterPro" id="IPR050984">
    <property type="entry name" value="Gfo/Idh/MocA_domain"/>
</dbReference>
<dbReference type="GO" id="GO:0047115">
    <property type="term" value="F:trans-1,2-dihydrobenzene-1,2-diol dehydrogenase activity"/>
    <property type="evidence" value="ECO:0007669"/>
    <property type="project" value="UniProtKB-EC"/>
</dbReference>